<dbReference type="InParanoid" id="A0A1E7F5Z3"/>
<dbReference type="Pfam" id="PF00572">
    <property type="entry name" value="Ribosomal_L13"/>
    <property type="match status" value="1"/>
</dbReference>
<evidence type="ECO:0000256" key="4">
    <source>
        <dbReference type="SAM" id="MobiDB-lite"/>
    </source>
</evidence>
<dbReference type="GO" id="GO:0005762">
    <property type="term" value="C:mitochondrial large ribosomal subunit"/>
    <property type="evidence" value="ECO:0007669"/>
    <property type="project" value="TreeGrafter"/>
</dbReference>
<dbReference type="AlphaFoldDB" id="A0A1E7F5Z3"/>
<dbReference type="PANTHER" id="PTHR11545:SF41">
    <property type="entry name" value="50S RIBOSOMAL PROTEIN L13, CHLOROPLASTIC"/>
    <property type="match status" value="1"/>
</dbReference>
<protein>
    <submittedName>
        <fullName evidence="5">Ribosomal protein L13</fullName>
    </submittedName>
</protein>
<keyword evidence="6" id="KW-1185">Reference proteome</keyword>
<dbReference type="InterPro" id="IPR005822">
    <property type="entry name" value="Ribosomal_uL13"/>
</dbReference>
<keyword evidence="2 5" id="KW-0689">Ribosomal protein</keyword>
<organism evidence="5 6">
    <name type="scientific">Fragilariopsis cylindrus CCMP1102</name>
    <dbReference type="NCBI Taxonomy" id="635003"/>
    <lineage>
        <taxon>Eukaryota</taxon>
        <taxon>Sar</taxon>
        <taxon>Stramenopiles</taxon>
        <taxon>Ochrophyta</taxon>
        <taxon>Bacillariophyta</taxon>
        <taxon>Bacillariophyceae</taxon>
        <taxon>Bacillariophycidae</taxon>
        <taxon>Bacillariales</taxon>
        <taxon>Bacillariaceae</taxon>
        <taxon>Fragilariopsis</taxon>
    </lineage>
</organism>
<dbReference type="Gene3D" id="3.90.1180.10">
    <property type="entry name" value="Ribosomal protein L13"/>
    <property type="match status" value="1"/>
</dbReference>
<accession>A0A1E7F5Z3</accession>
<dbReference type="GO" id="GO:0003735">
    <property type="term" value="F:structural constituent of ribosome"/>
    <property type="evidence" value="ECO:0007669"/>
    <property type="project" value="InterPro"/>
</dbReference>
<dbReference type="KEGG" id="fcy:FRACYDRAFT_209815"/>
<reference evidence="5 6" key="1">
    <citation type="submission" date="2016-09" db="EMBL/GenBank/DDBJ databases">
        <title>Extensive genetic diversity and differential bi-allelic expression allows diatom success in the polar Southern Ocean.</title>
        <authorList>
            <consortium name="DOE Joint Genome Institute"/>
            <person name="Mock T."/>
            <person name="Otillar R.P."/>
            <person name="Strauss J."/>
            <person name="Dupont C."/>
            <person name="Frickenhaus S."/>
            <person name="Maumus F."/>
            <person name="Mcmullan M."/>
            <person name="Sanges R."/>
            <person name="Schmutz J."/>
            <person name="Toseland A."/>
            <person name="Valas R."/>
            <person name="Veluchamy A."/>
            <person name="Ward B.J."/>
            <person name="Allen A."/>
            <person name="Barry K."/>
            <person name="Falciatore A."/>
            <person name="Ferrante M."/>
            <person name="Fortunato A.E."/>
            <person name="Gloeckner G."/>
            <person name="Gruber A."/>
            <person name="Hipkin R."/>
            <person name="Janech M."/>
            <person name="Kroth P."/>
            <person name="Leese F."/>
            <person name="Lindquist E."/>
            <person name="Lyon B.R."/>
            <person name="Martin J."/>
            <person name="Mayer C."/>
            <person name="Parker M."/>
            <person name="Quesneville H."/>
            <person name="Raymond J."/>
            <person name="Uhlig C."/>
            <person name="Valentin K.U."/>
            <person name="Worden A.Z."/>
            <person name="Armbrust E.V."/>
            <person name="Bowler C."/>
            <person name="Green B."/>
            <person name="Moulton V."/>
            <person name="Van Oosterhout C."/>
            <person name="Grigoriev I."/>
        </authorList>
    </citation>
    <scope>NUCLEOTIDE SEQUENCE [LARGE SCALE GENOMIC DNA]</scope>
    <source>
        <strain evidence="5 6">CCMP1102</strain>
    </source>
</reference>
<evidence type="ECO:0000313" key="6">
    <source>
        <dbReference type="Proteomes" id="UP000095751"/>
    </source>
</evidence>
<dbReference type="PANTHER" id="PTHR11545">
    <property type="entry name" value="RIBOSOMAL PROTEIN L13"/>
    <property type="match status" value="1"/>
</dbReference>
<dbReference type="GO" id="GO:0017148">
    <property type="term" value="P:negative regulation of translation"/>
    <property type="evidence" value="ECO:0007669"/>
    <property type="project" value="TreeGrafter"/>
</dbReference>
<dbReference type="GO" id="GO:0006412">
    <property type="term" value="P:translation"/>
    <property type="evidence" value="ECO:0007669"/>
    <property type="project" value="InterPro"/>
</dbReference>
<dbReference type="InterPro" id="IPR036899">
    <property type="entry name" value="Ribosomal_uL13_sf"/>
</dbReference>
<evidence type="ECO:0000313" key="5">
    <source>
        <dbReference type="EMBL" id="OEU13576.1"/>
    </source>
</evidence>
<keyword evidence="3" id="KW-0687">Ribonucleoprotein</keyword>
<comment type="similarity">
    <text evidence="1">Belongs to the universal ribosomal protein uL13 family.</text>
</comment>
<dbReference type="HAMAP" id="MF_01366">
    <property type="entry name" value="Ribosomal_uL13"/>
    <property type="match status" value="1"/>
</dbReference>
<evidence type="ECO:0000256" key="1">
    <source>
        <dbReference type="ARBA" id="ARBA00006227"/>
    </source>
</evidence>
<dbReference type="GO" id="GO:0003729">
    <property type="term" value="F:mRNA binding"/>
    <property type="evidence" value="ECO:0007669"/>
    <property type="project" value="TreeGrafter"/>
</dbReference>
<dbReference type="SUPFAM" id="SSF52161">
    <property type="entry name" value="Ribosomal protein L13"/>
    <property type="match status" value="1"/>
</dbReference>
<dbReference type="EMBL" id="KV784361">
    <property type="protein sequence ID" value="OEU13576.1"/>
    <property type="molecule type" value="Genomic_DNA"/>
</dbReference>
<dbReference type="OrthoDB" id="274622at2759"/>
<evidence type="ECO:0000256" key="3">
    <source>
        <dbReference type="ARBA" id="ARBA00023274"/>
    </source>
</evidence>
<proteinExistence type="inferred from homology"/>
<feature type="region of interest" description="Disordered" evidence="4">
    <location>
        <begin position="125"/>
        <end position="173"/>
    </location>
</feature>
<evidence type="ECO:0000256" key="2">
    <source>
        <dbReference type="ARBA" id="ARBA00022980"/>
    </source>
</evidence>
<dbReference type="Proteomes" id="UP000095751">
    <property type="component" value="Unassembled WGS sequence"/>
</dbReference>
<name>A0A1E7F5Z3_9STRA</name>
<sequence length="173" mass="19645">MSFPGQSLQRAWHLVDASNQTVGRLAGQISQILKGKHKPTFRPNKDMGDHVIVINAEKVHFSGKKWTDKVYRWHTGYPGGLKERSAKEMMERRPEEVLKKAILGMLKRNNLRHQSIEPRLRIYVGPDHPHTAQLPPDTTTPLPRHPRAKSGDFHFGLRSYNSQTTIGGAGEKK</sequence>
<dbReference type="NCBIfam" id="TIGR01066">
    <property type="entry name" value="rplM_bact"/>
    <property type="match status" value="1"/>
</dbReference>
<dbReference type="FunCoup" id="A0A1E7F5Z3">
    <property type="interactions" value="297"/>
</dbReference>
<dbReference type="InterPro" id="IPR005823">
    <property type="entry name" value="Ribosomal_uL13_bac-type"/>
</dbReference>
<dbReference type="CDD" id="cd00392">
    <property type="entry name" value="Ribosomal_L13"/>
    <property type="match status" value="1"/>
</dbReference>
<gene>
    <name evidence="5" type="ORF">FRACYDRAFT_209815</name>
</gene>